<accession>A0A6A4ZCN4</accession>
<gene>
    <name evidence="2" type="ORF">As57867_003998</name>
</gene>
<feature type="compositionally biased region" description="Acidic residues" evidence="1">
    <location>
        <begin position="111"/>
        <end position="120"/>
    </location>
</feature>
<feature type="compositionally biased region" description="Low complexity" evidence="1">
    <location>
        <begin position="227"/>
        <end position="248"/>
    </location>
</feature>
<feature type="compositionally biased region" description="Basic and acidic residues" evidence="1">
    <location>
        <begin position="121"/>
        <end position="132"/>
    </location>
</feature>
<feature type="compositionally biased region" description="Low complexity" evidence="1">
    <location>
        <begin position="77"/>
        <end position="89"/>
    </location>
</feature>
<feature type="compositionally biased region" description="Basic and acidic residues" evidence="1">
    <location>
        <begin position="319"/>
        <end position="348"/>
    </location>
</feature>
<protein>
    <submittedName>
        <fullName evidence="2">Uncharacterized protein</fullName>
    </submittedName>
</protein>
<organism evidence="2">
    <name type="scientific">Aphanomyces stellatus</name>
    <dbReference type="NCBI Taxonomy" id="120398"/>
    <lineage>
        <taxon>Eukaryota</taxon>
        <taxon>Sar</taxon>
        <taxon>Stramenopiles</taxon>
        <taxon>Oomycota</taxon>
        <taxon>Saprolegniomycetes</taxon>
        <taxon>Saprolegniales</taxon>
        <taxon>Verrucalvaceae</taxon>
        <taxon>Aphanomyces</taxon>
    </lineage>
</organism>
<evidence type="ECO:0000256" key="1">
    <source>
        <dbReference type="SAM" id="MobiDB-lite"/>
    </source>
</evidence>
<dbReference type="AlphaFoldDB" id="A0A6A4ZCN4"/>
<feature type="compositionally biased region" description="Polar residues" evidence="1">
    <location>
        <begin position="288"/>
        <end position="300"/>
    </location>
</feature>
<feature type="compositionally biased region" description="Basic and acidic residues" evidence="1">
    <location>
        <begin position="380"/>
        <end position="401"/>
    </location>
</feature>
<sequence>MLQISNRYVLSGPIRTILDRAASPVVDNMSLGNLIPLGKKVEKTKSDDLTGGLISIGAKAPAAAAEMDDFDLDDLLSDTPKSSKKGASSPKKDKKPKEKKKKKKKDKLSSFDDDDDEDGDTSPKRERPTFKFDDDEPRVIPKPKTSMKNLDEEFAKALGFDESEFLSGGDESLASPTARDASPPRFDASSPSFDTSASPFDSLKRETKKEDPKDSEPDGGGGFGGLSASFFDEPDSAAASAPPVTSSSREFGDRPKGRGRRSSVNDASDDPLAKPMVDMVGKRIGDPFSTNSSRRGSDPTTVPDRWNRDDEDESNKVVQESKPDMVEDKGGRRGGRRGDKPKDDDNSKDTPTFPWMKKEAATPASTPVEDDTPAFPWMKKAKDEPVAKTVESKSTEPKDDLPSFPWVKKTKAAADEAKQPPVPESQDMPVFPWTKKPQEQMMTPEKSMPPEKPTPVNIAVDNLEETRPEPRSSLGRVLQHVDEETPTTVSPPAAAPP</sequence>
<feature type="region of interest" description="Disordered" evidence="1">
    <location>
        <begin position="73"/>
        <end position="431"/>
    </location>
</feature>
<feature type="non-terminal residue" evidence="2">
    <location>
        <position position="497"/>
    </location>
</feature>
<feature type="compositionally biased region" description="Low complexity" evidence="1">
    <location>
        <begin position="486"/>
        <end position="497"/>
    </location>
</feature>
<reference evidence="2" key="1">
    <citation type="submission" date="2019-06" db="EMBL/GenBank/DDBJ databases">
        <title>Genomics analysis of Aphanomyces spp. identifies a new class of oomycete effector associated with host adaptation.</title>
        <authorList>
            <person name="Gaulin E."/>
        </authorList>
    </citation>
    <scope>NUCLEOTIDE SEQUENCE</scope>
    <source>
        <strain evidence="2">CBS 578.67</strain>
    </source>
</reference>
<feature type="compositionally biased region" description="Polar residues" evidence="1">
    <location>
        <begin position="189"/>
        <end position="199"/>
    </location>
</feature>
<proteinExistence type="predicted"/>
<feature type="compositionally biased region" description="Basic and acidic residues" evidence="1">
    <location>
        <begin position="202"/>
        <end position="216"/>
    </location>
</feature>
<feature type="region of interest" description="Disordered" evidence="1">
    <location>
        <begin position="463"/>
        <end position="497"/>
    </location>
</feature>
<feature type="compositionally biased region" description="Basic residues" evidence="1">
    <location>
        <begin position="92"/>
        <end position="106"/>
    </location>
</feature>
<evidence type="ECO:0000313" key="2">
    <source>
        <dbReference type="EMBL" id="KAF0714174.1"/>
    </source>
</evidence>
<comment type="caution">
    <text evidence="2">The sequence shown here is derived from an EMBL/GenBank/DDBJ whole genome shotgun (WGS) entry which is preliminary data.</text>
</comment>
<name>A0A6A4ZCN4_9STRA</name>
<dbReference type="EMBL" id="VJMH01000853">
    <property type="protein sequence ID" value="KAF0714174.1"/>
    <property type="molecule type" value="Genomic_DNA"/>
</dbReference>
<dbReference type="OrthoDB" id="10678293at2759"/>